<gene>
    <name evidence="1" type="ORF">M6D89_11005</name>
</gene>
<dbReference type="AlphaFoldDB" id="A0A9X2I4E7"/>
<name>A0A9X2I4E7_9GAMM</name>
<sequence>MLISFANQTLSRDEQTEIKGLELLHSIEPSAVTFFNKTPDIIEVKTYDDSDRLQWASYQDTIIKPYQVALLRARGKNISVCIAGKMTTFQCRKGKAYLFDGVILREKNWTP</sequence>
<protein>
    <submittedName>
        <fullName evidence="1">Uncharacterized protein</fullName>
    </submittedName>
</protein>
<evidence type="ECO:0000313" key="2">
    <source>
        <dbReference type="Proteomes" id="UP001139319"/>
    </source>
</evidence>
<dbReference type="EMBL" id="JAMFTH010000003">
    <property type="protein sequence ID" value="MCP8899826.1"/>
    <property type="molecule type" value="Genomic_DNA"/>
</dbReference>
<organism evidence="1 2">
    <name type="scientific">Gilvimarinus xylanilyticus</name>
    <dbReference type="NCBI Taxonomy" id="2944139"/>
    <lineage>
        <taxon>Bacteria</taxon>
        <taxon>Pseudomonadati</taxon>
        <taxon>Pseudomonadota</taxon>
        <taxon>Gammaproteobacteria</taxon>
        <taxon>Cellvibrionales</taxon>
        <taxon>Cellvibrionaceae</taxon>
        <taxon>Gilvimarinus</taxon>
    </lineage>
</organism>
<accession>A0A9X2I4E7</accession>
<reference evidence="1" key="1">
    <citation type="submission" date="2022-05" db="EMBL/GenBank/DDBJ databases">
        <authorList>
            <person name="Sun H.-N."/>
        </authorList>
    </citation>
    <scope>NUCLEOTIDE SEQUENCE</scope>
    <source>
        <strain evidence="1">HB14</strain>
    </source>
</reference>
<dbReference type="Proteomes" id="UP001139319">
    <property type="component" value="Unassembled WGS sequence"/>
</dbReference>
<evidence type="ECO:0000313" key="1">
    <source>
        <dbReference type="EMBL" id="MCP8899826.1"/>
    </source>
</evidence>
<reference evidence="1" key="2">
    <citation type="submission" date="2023-01" db="EMBL/GenBank/DDBJ databases">
        <title>Gilvimarinus xylanilyticus HB14 isolated from Caulerpa lentillifera aquaculture base in Hainan, China.</title>
        <authorList>
            <person name="Zhang Y.-J."/>
        </authorList>
    </citation>
    <scope>NUCLEOTIDE SEQUENCE</scope>
    <source>
        <strain evidence="1">HB14</strain>
    </source>
</reference>
<keyword evidence="2" id="KW-1185">Reference proteome</keyword>
<dbReference type="RefSeq" id="WP_253968124.1">
    <property type="nucleotide sequence ID" value="NZ_JAMFTH010000003.1"/>
</dbReference>
<proteinExistence type="predicted"/>
<comment type="caution">
    <text evidence="1">The sequence shown here is derived from an EMBL/GenBank/DDBJ whole genome shotgun (WGS) entry which is preliminary data.</text>
</comment>